<evidence type="ECO:0000313" key="3">
    <source>
        <dbReference type="Proteomes" id="UP001390339"/>
    </source>
</evidence>
<feature type="region of interest" description="Disordered" evidence="1">
    <location>
        <begin position="1"/>
        <end position="23"/>
    </location>
</feature>
<keyword evidence="3" id="KW-1185">Reference proteome</keyword>
<dbReference type="EMBL" id="JAPCWZ010000001">
    <property type="protein sequence ID" value="KAK8880069.1"/>
    <property type="molecule type" value="Genomic_DNA"/>
</dbReference>
<evidence type="ECO:0000256" key="1">
    <source>
        <dbReference type="SAM" id="MobiDB-lite"/>
    </source>
</evidence>
<dbReference type="Proteomes" id="UP001390339">
    <property type="component" value="Unassembled WGS sequence"/>
</dbReference>
<protein>
    <submittedName>
        <fullName evidence="2">Uncharacterized protein</fullName>
    </submittedName>
</protein>
<gene>
    <name evidence="2" type="ORF">PGQ11_001363</name>
</gene>
<evidence type="ECO:0000313" key="2">
    <source>
        <dbReference type="EMBL" id="KAK8880069.1"/>
    </source>
</evidence>
<sequence>MLSRRGHAGADPDDVNNSASSTAPELAVHMQMMDLKERIIPALAVSTNKVVNTSIYGRAMWVRQRVAEESILWPDQFVAFVDQHLFPL</sequence>
<name>A0ABR2JMP6_9PEZI</name>
<accession>A0ABR2JMP6</accession>
<reference evidence="2 3" key="1">
    <citation type="journal article" date="2024" name="IMA Fungus">
        <title>Apiospora arundinis, a panoply of carbohydrate-active enzymes and secondary metabolites.</title>
        <authorList>
            <person name="Sorensen T."/>
            <person name="Petersen C."/>
            <person name="Muurmann A.T."/>
            <person name="Christiansen J.V."/>
            <person name="Brundto M.L."/>
            <person name="Overgaard C.K."/>
            <person name="Boysen A.T."/>
            <person name="Wollenberg R.D."/>
            <person name="Larsen T.O."/>
            <person name="Sorensen J.L."/>
            <person name="Nielsen K.L."/>
            <person name="Sondergaard T.E."/>
        </authorList>
    </citation>
    <scope>NUCLEOTIDE SEQUENCE [LARGE SCALE GENOMIC DNA]</scope>
    <source>
        <strain evidence="2 3">AAU 773</strain>
    </source>
</reference>
<proteinExistence type="predicted"/>
<comment type="caution">
    <text evidence="2">The sequence shown here is derived from an EMBL/GenBank/DDBJ whole genome shotgun (WGS) entry which is preliminary data.</text>
</comment>
<organism evidence="2 3">
    <name type="scientific">Apiospora arundinis</name>
    <dbReference type="NCBI Taxonomy" id="335852"/>
    <lineage>
        <taxon>Eukaryota</taxon>
        <taxon>Fungi</taxon>
        <taxon>Dikarya</taxon>
        <taxon>Ascomycota</taxon>
        <taxon>Pezizomycotina</taxon>
        <taxon>Sordariomycetes</taxon>
        <taxon>Xylariomycetidae</taxon>
        <taxon>Amphisphaeriales</taxon>
        <taxon>Apiosporaceae</taxon>
        <taxon>Apiospora</taxon>
    </lineage>
</organism>